<dbReference type="InterPro" id="IPR050508">
    <property type="entry name" value="Methyltransf_Superfamily"/>
</dbReference>
<accession>A0A132HIW7</accession>
<evidence type="ECO:0000313" key="2">
    <source>
        <dbReference type="Proteomes" id="UP000253772"/>
    </source>
</evidence>
<sequence length="256" mass="27888">MQQQELVAAQFGATANAYLTSAVHAQGADLEQLKQALAHLKPVAHSRVLDLGCGAGHASFAAATVANEVVAYDLSAEMLDVVAGAARDRGLGNVKTQQGAAEQLPFDDASFCAVVSRMSAHHWRDVPAALREIRRVLKPNGKVVLIDIVGAEDPLCDTWLQSVELLRDPSHIRDYTPTVWTQMFEAAGFQVEVPPVWRIDIEFSSWVARMRTPEVAAAAIRHLWEKAPAEVRDRYRVQPDGSFALEAAMVTASPRA</sequence>
<protein>
    <submittedName>
        <fullName evidence="1">Class I SAM-dependent methyltransferase</fullName>
    </submittedName>
</protein>
<dbReference type="GO" id="GO:0032259">
    <property type="term" value="P:methylation"/>
    <property type="evidence" value="ECO:0007669"/>
    <property type="project" value="UniProtKB-KW"/>
</dbReference>
<dbReference type="EMBL" id="CP037900">
    <property type="protein sequence ID" value="QBP08720.1"/>
    <property type="molecule type" value="Genomic_DNA"/>
</dbReference>
<proteinExistence type="predicted"/>
<gene>
    <name evidence="1" type="ORF">DDF84_002655</name>
</gene>
<dbReference type="AlphaFoldDB" id="A0A132HIW7"/>
<dbReference type="PANTHER" id="PTHR42912">
    <property type="entry name" value="METHYLTRANSFERASE"/>
    <property type="match status" value="1"/>
</dbReference>
<dbReference type="Pfam" id="PF08241">
    <property type="entry name" value="Methyltransf_11"/>
    <property type="match status" value="1"/>
</dbReference>
<dbReference type="SUPFAM" id="SSF53335">
    <property type="entry name" value="S-adenosyl-L-methionine-dependent methyltransferases"/>
    <property type="match status" value="1"/>
</dbReference>
<dbReference type="GO" id="GO:0008757">
    <property type="term" value="F:S-adenosylmethionine-dependent methyltransferase activity"/>
    <property type="evidence" value="ECO:0007669"/>
    <property type="project" value="InterPro"/>
</dbReference>
<dbReference type="InterPro" id="IPR013216">
    <property type="entry name" value="Methyltransf_11"/>
</dbReference>
<keyword evidence="1" id="KW-0489">Methyltransferase</keyword>
<reference evidence="1 2" key="1">
    <citation type="submission" date="2019-03" db="EMBL/GenBank/DDBJ databases">
        <title>Comparative insights into the high quality Complete genome sequence of highly metal resistant Cupriavidus metallidurans strain BS1 isolated from a gold-copper mine.</title>
        <authorList>
            <person name="Mazhar H.S."/>
            <person name="Rensing C."/>
        </authorList>
    </citation>
    <scope>NUCLEOTIDE SEQUENCE [LARGE SCALE GENOMIC DNA]</scope>
    <source>
        <strain evidence="1 2">BS1</strain>
    </source>
</reference>
<dbReference type="InterPro" id="IPR029063">
    <property type="entry name" value="SAM-dependent_MTases_sf"/>
</dbReference>
<evidence type="ECO:0000313" key="1">
    <source>
        <dbReference type="EMBL" id="QBP08720.1"/>
    </source>
</evidence>
<organism evidence="1 2">
    <name type="scientific">Cupriavidus metallidurans</name>
    <dbReference type="NCBI Taxonomy" id="119219"/>
    <lineage>
        <taxon>Bacteria</taxon>
        <taxon>Pseudomonadati</taxon>
        <taxon>Pseudomonadota</taxon>
        <taxon>Betaproteobacteria</taxon>
        <taxon>Burkholderiales</taxon>
        <taxon>Burkholderiaceae</taxon>
        <taxon>Cupriavidus</taxon>
    </lineage>
</organism>
<dbReference type="PANTHER" id="PTHR42912:SF93">
    <property type="entry name" value="N6-ADENOSINE-METHYLTRANSFERASE TMT1A"/>
    <property type="match status" value="1"/>
</dbReference>
<name>A0A132HIW7_9BURK</name>
<dbReference type="Proteomes" id="UP000253772">
    <property type="component" value="Chromosome c1"/>
</dbReference>
<dbReference type="OrthoDB" id="529208at2"/>
<dbReference type="CDD" id="cd02440">
    <property type="entry name" value="AdoMet_MTases"/>
    <property type="match status" value="1"/>
</dbReference>
<keyword evidence="1" id="KW-0808">Transferase</keyword>
<dbReference type="RefSeq" id="WP_017513179.1">
    <property type="nucleotide sequence ID" value="NZ_CP037900.1"/>
</dbReference>
<dbReference type="Gene3D" id="3.40.50.150">
    <property type="entry name" value="Vaccinia Virus protein VP39"/>
    <property type="match status" value="1"/>
</dbReference>